<dbReference type="Proteomes" id="UP000253562">
    <property type="component" value="Unassembled WGS sequence"/>
</dbReference>
<dbReference type="Gene3D" id="3.40.50.1240">
    <property type="entry name" value="Phosphoglycerate mutase-like"/>
    <property type="match status" value="1"/>
</dbReference>
<dbReference type="InterPro" id="IPR013078">
    <property type="entry name" value="His_Pase_superF_clade-1"/>
</dbReference>
<dbReference type="PANTHER" id="PTHR48100:SF1">
    <property type="entry name" value="HISTIDINE PHOSPHATASE FAMILY PROTEIN-RELATED"/>
    <property type="match status" value="1"/>
</dbReference>
<organism evidence="2 3">
    <name type="scientific">Bremerella cremea</name>
    <dbReference type="NCBI Taxonomy" id="1031537"/>
    <lineage>
        <taxon>Bacteria</taxon>
        <taxon>Pseudomonadati</taxon>
        <taxon>Planctomycetota</taxon>
        <taxon>Planctomycetia</taxon>
        <taxon>Pirellulales</taxon>
        <taxon>Pirellulaceae</taxon>
        <taxon>Bremerella</taxon>
    </lineage>
</organism>
<protein>
    <submittedName>
        <fullName evidence="2">Histidine phosphatase family protein</fullName>
    </submittedName>
</protein>
<accession>A0A368KR97</accession>
<proteinExistence type="predicted"/>
<dbReference type="Pfam" id="PF00300">
    <property type="entry name" value="His_Phos_1"/>
    <property type="match status" value="1"/>
</dbReference>
<dbReference type="GO" id="GO:0005737">
    <property type="term" value="C:cytoplasm"/>
    <property type="evidence" value="ECO:0007669"/>
    <property type="project" value="TreeGrafter"/>
</dbReference>
<evidence type="ECO:0000313" key="2">
    <source>
        <dbReference type="EMBL" id="RCS49384.1"/>
    </source>
</evidence>
<dbReference type="PANTHER" id="PTHR48100">
    <property type="entry name" value="BROAD-SPECIFICITY PHOSPHATASE YOR283W-RELATED"/>
    <property type="match status" value="1"/>
</dbReference>
<dbReference type="GO" id="GO:0016791">
    <property type="term" value="F:phosphatase activity"/>
    <property type="evidence" value="ECO:0007669"/>
    <property type="project" value="TreeGrafter"/>
</dbReference>
<dbReference type="CDD" id="cd07067">
    <property type="entry name" value="HP_PGM_like"/>
    <property type="match status" value="1"/>
</dbReference>
<dbReference type="InterPro" id="IPR029033">
    <property type="entry name" value="His_PPase_superfam"/>
</dbReference>
<evidence type="ECO:0000256" key="1">
    <source>
        <dbReference type="PIRSR" id="PIRSR613078-2"/>
    </source>
</evidence>
<reference evidence="2 3" key="1">
    <citation type="submission" date="2018-07" db="EMBL/GenBank/DDBJ databases">
        <title>Comparative genomes isolates from brazilian mangrove.</title>
        <authorList>
            <person name="De Araujo J.E."/>
            <person name="Taketani R.G."/>
            <person name="Silva M.C.P."/>
            <person name="Lourenco M.V."/>
            <person name="Oliveira V.M."/>
            <person name="Andreote F.D."/>
        </authorList>
    </citation>
    <scope>NUCLEOTIDE SEQUENCE [LARGE SCALE GENOMIC DNA]</scope>
    <source>
        <strain evidence="2 3">HEX PRIS-MGV</strain>
    </source>
</reference>
<dbReference type="EMBL" id="QPEX01000024">
    <property type="protein sequence ID" value="RCS49384.1"/>
    <property type="molecule type" value="Genomic_DNA"/>
</dbReference>
<dbReference type="SUPFAM" id="SSF53254">
    <property type="entry name" value="Phosphoglycerate mutase-like"/>
    <property type="match status" value="1"/>
</dbReference>
<evidence type="ECO:0000313" key="3">
    <source>
        <dbReference type="Proteomes" id="UP000253562"/>
    </source>
</evidence>
<gene>
    <name evidence="2" type="ORF">DTL42_12705</name>
</gene>
<name>A0A368KR97_9BACT</name>
<feature type="binding site" evidence="1">
    <location>
        <begin position="22"/>
        <end position="29"/>
    </location>
    <ligand>
        <name>substrate</name>
    </ligand>
</feature>
<dbReference type="SMART" id="SM00855">
    <property type="entry name" value="PGAM"/>
    <property type="match status" value="1"/>
</dbReference>
<sequence length="220" mass="24401">MFLRGKMSDTISDDQCTMFLVRHGATELNLKVPTVLQGNGIDGPLAAIGREQAALTHQFLSPYAFDAVYASPMVRAQETASIIAPGHAVSIVPEIIEGDVGRWLGKNWDEIAAEDPEEYRKHLEDPAANPYPEGESANDIAQRSVPAITKLMQENLGRRILVVAHSIVIRVVLAHLYQIPLKSYRAIELDNCSVSRLHYHQEKLKVIVANSNFHLDPLCQ</sequence>
<dbReference type="InterPro" id="IPR050275">
    <property type="entry name" value="PGM_Phosphatase"/>
</dbReference>
<comment type="caution">
    <text evidence="2">The sequence shown here is derived from an EMBL/GenBank/DDBJ whole genome shotgun (WGS) entry which is preliminary data.</text>
</comment>
<dbReference type="AlphaFoldDB" id="A0A368KR97"/>
<feature type="binding site" evidence="1">
    <location>
        <position position="75"/>
    </location>
    <ligand>
        <name>substrate</name>
    </ligand>
</feature>